<evidence type="ECO:0000313" key="14">
    <source>
        <dbReference type="EMBL" id="QBM27818.1"/>
    </source>
</evidence>
<dbReference type="InterPro" id="IPR023827">
    <property type="entry name" value="Peptidase_S8_Asp-AS"/>
</dbReference>
<evidence type="ECO:0000259" key="12">
    <source>
        <dbReference type="Pfam" id="PF00082"/>
    </source>
</evidence>
<dbReference type="EC" id="3.4.21.-" evidence="14"/>
<evidence type="ECO:0000256" key="10">
    <source>
        <dbReference type="RuleBase" id="RU003355"/>
    </source>
</evidence>
<dbReference type="FunFam" id="3.40.50.200:FF:000022">
    <property type="entry name" value="Extracellular protease"/>
    <property type="match status" value="1"/>
</dbReference>
<dbReference type="CDD" id="cd07496">
    <property type="entry name" value="Peptidases_S8_13"/>
    <property type="match status" value="1"/>
</dbReference>
<comment type="similarity">
    <text evidence="2 9 10">Belongs to the peptidase S8 family.</text>
</comment>
<proteinExistence type="inferred from homology"/>
<dbReference type="KEGG" id="hpse:HPF_08980"/>
<feature type="domain" description="Peptidase S8/S53" evidence="12">
    <location>
        <begin position="172"/>
        <end position="451"/>
    </location>
</feature>
<dbReference type="InterPro" id="IPR050131">
    <property type="entry name" value="Peptidase_S8_subtilisin-like"/>
</dbReference>
<feature type="active site" description="Charge relay system" evidence="9">
    <location>
        <position position="421"/>
    </location>
</feature>
<feature type="chain" id="PRO_5020977155" evidence="11">
    <location>
        <begin position="26"/>
        <end position="629"/>
    </location>
</feature>
<dbReference type="InterPro" id="IPR023828">
    <property type="entry name" value="Peptidase_S8_Ser-AS"/>
</dbReference>
<dbReference type="Gene3D" id="3.40.50.200">
    <property type="entry name" value="Peptidase S8/S53 domain"/>
    <property type="match status" value="1"/>
</dbReference>
<dbReference type="PROSITE" id="PS00138">
    <property type="entry name" value="SUBTILASE_SER"/>
    <property type="match status" value="1"/>
</dbReference>
<feature type="signal peptide" evidence="11">
    <location>
        <begin position="1"/>
        <end position="25"/>
    </location>
</feature>
<reference evidence="14 15" key="1">
    <citation type="submission" date="2019-03" db="EMBL/GenBank/DDBJ databases">
        <authorList>
            <person name="Sebastian G."/>
            <person name="Baumann P."/>
            <person name="Ruckert C."/>
            <person name="Kalinowski J."/>
            <person name="Nebel B."/>
            <person name="Takors R."/>
            <person name="Blombach B."/>
        </authorList>
    </citation>
    <scope>NUCLEOTIDE SEQUENCE [LARGE SCALE GENOMIC DNA]</scope>
    <source>
        <strain evidence="14 15">DSM 1084</strain>
    </source>
</reference>
<dbReference type="InterPro" id="IPR043708">
    <property type="entry name" value="DUF5648"/>
</dbReference>
<dbReference type="InterPro" id="IPR036852">
    <property type="entry name" value="Peptidase_S8/S53_dom_sf"/>
</dbReference>
<dbReference type="AlphaFoldDB" id="A0A4P6X019"/>
<evidence type="ECO:0000256" key="9">
    <source>
        <dbReference type="PROSITE-ProRule" id="PRU01240"/>
    </source>
</evidence>
<feature type="domain" description="DUF5648" evidence="13">
    <location>
        <begin position="485"/>
        <end position="627"/>
    </location>
</feature>
<dbReference type="PROSITE" id="PS00136">
    <property type="entry name" value="SUBTILASE_ASP"/>
    <property type="match status" value="1"/>
</dbReference>
<keyword evidence="6 9" id="KW-0378">Hydrolase</keyword>
<dbReference type="InterPro" id="IPR034176">
    <property type="entry name" value="Peptidases_S8_13"/>
</dbReference>
<dbReference type="PROSITE" id="PS00137">
    <property type="entry name" value="SUBTILASE_HIS"/>
    <property type="match status" value="1"/>
</dbReference>
<dbReference type="InterPro" id="IPR000209">
    <property type="entry name" value="Peptidase_S8/S53_dom"/>
</dbReference>
<evidence type="ECO:0000256" key="2">
    <source>
        <dbReference type="ARBA" id="ARBA00011073"/>
    </source>
</evidence>
<evidence type="ECO:0000259" key="13">
    <source>
        <dbReference type="Pfam" id="PF18885"/>
    </source>
</evidence>
<dbReference type="Pfam" id="PF00082">
    <property type="entry name" value="Peptidase_S8"/>
    <property type="match status" value="1"/>
</dbReference>
<evidence type="ECO:0000256" key="1">
    <source>
        <dbReference type="ARBA" id="ARBA00004613"/>
    </source>
</evidence>
<dbReference type="GO" id="GO:0004252">
    <property type="term" value="F:serine-type endopeptidase activity"/>
    <property type="evidence" value="ECO:0007669"/>
    <property type="project" value="UniProtKB-UniRule"/>
</dbReference>
<evidence type="ECO:0000256" key="8">
    <source>
        <dbReference type="ARBA" id="ARBA00023145"/>
    </source>
</evidence>
<accession>A0A4P6X019</accession>
<protein>
    <submittedName>
        <fullName evidence="14">Extracellular basic protease</fullName>
        <ecNumber evidence="14">3.4.21.-</ecNumber>
    </submittedName>
</protein>
<evidence type="ECO:0000256" key="6">
    <source>
        <dbReference type="ARBA" id="ARBA00022801"/>
    </source>
</evidence>
<dbReference type="Proteomes" id="UP000293912">
    <property type="component" value="Chromosome"/>
</dbReference>
<sequence precursor="true">MNKKQILLHILVLTSAVFFAHGAYAGGKDAQPQVDRSVQSRPLNQGGIIIKYKTGQLSGQKLTLQHAGQNAAGLGFGNASASANKFGITLYFDKPLATGAYLLKQSAPLSQNRLKELIQEIAKDPAVEYVEPDAWMRRQFVPNDPGYSSFQWHYGAGVGGVNLPAAWDISQGTGVRVAVLDTGITSHPDLDANRVGGYDFVSQPLVGNDGTGRDSDPSDPGDWVTVDDYFGNTYGGFFYGCYPENSSWHGSHVAGTIAAVTNNSTGGAGVAFGAKVVPVRVLGKCGGYTSDIADGIVWAAGGSVAGVPVNTHAASVINMSLGGEGVCSNTFQAAINSARSRGATVVVSAGNDSVSTVNAQPANCDGVIAVSATTSSGGIASYSNFGPHVGLAAPGSGVYSTVNSGTTSPAVPAYANYNGTSMAAPHVAGVAALLLAQNPALTPNQVAARLKLGSKPFPAPCPQCGAGLLNAYTALVPPSFSDGTVFRFYNLITGIHLFTRDPSERDSILGALPSYQYERAVFSVRPAAEPGLMPVYRFRNRNNGAYFYSLDPAEVNTVNNIPYFTLEGVAWYARSPSAPGVGTIPLHRFMYKPTGSHFYSYSSAEVAYIQSSLSHLYQYEGIGFYVWPL</sequence>
<keyword evidence="15" id="KW-1185">Reference proteome</keyword>
<feature type="active site" description="Charge relay system" evidence="9">
    <location>
        <position position="249"/>
    </location>
</feature>
<dbReference type="GO" id="GO:0005576">
    <property type="term" value="C:extracellular region"/>
    <property type="evidence" value="ECO:0007669"/>
    <property type="project" value="UniProtKB-SubCell"/>
</dbReference>
<dbReference type="InterPro" id="IPR015500">
    <property type="entry name" value="Peptidase_S8_subtilisin-rel"/>
</dbReference>
<evidence type="ECO:0000256" key="3">
    <source>
        <dbReference type="ARBA" id="ARBA00022525"/>
    </source>
</evidence>
<dbReference type="PANTHER" id="PTHR43806">
    <property type="entry name" value="PEPTIDASE S8"/>
    <property type="match status" value="1"/>
</dbReference>
<dbReference type="InterPro" id="IPR022398">
    <property type="entry name" value="Peptidase_S8_His-AS"/>
</dbReference>
<dbReference type="PROSITE" id="PS51892">
    <property type="entry name" value="SUBTILASE"/>
    <property type="match status" value="1"/>
</dbReference>
<keyword evidence="3" id="KW-0964">Secreted</keyword>
<dbReference type="EMBL" id="CP037867">
    <property type="protein sequence ID" value="QBM27818.1"/>
    <property type="molecule type" value="Genomic_DNA"/>
</dbReference>
<feature type="active site" description="Charge relay system" evidence="9">
    <location>
        <position position="181"/>
    </location>
</feature>
<evidence type="ECO:0000256" key="7">
    <source>
        <dbReference type="ARBA" id="ARBA00022825"/>
    </source>
</evidence>
<evidence type="ECO:0000313" key="15">
    <source>
        <dbReference type="Proteomes" id="UP000293912"/>
    </source>
</evidence>
<keyword evidence="7 9" id="KW-0720">Serine protease</keyword>
<dbReference type="GO" id="GO:0006508">
    <property type="term" value="P:proteolysis"/>
    <property type="evidence" value="ECO:0007669"/>
    <property type="project" value="UniProtKB-KW"/>
</dbReference>
<dbReference type="PANTHER" id="PTHR43806:SF11">
    <property type="entry name" value="CEREVISIN-RELATED"/>
    <property type="match status" value="1"/>
</dbReference>
<dbReference type="Pfam" id="PF18885">
    <property type="entry name" value="DUF5648"/>
    <property type="match status" value="1"/>
</dbReference>
<evidence type="ECO:0000256" key="5">
    <source>
        <dbReference type="ARBA" id="ARBA00022729"/>
    </source>
</evidence>
<dbReference type="PRINTS" id="PR00723">
    <property type="entry name" value="SUBTILISIN"/>
</dbReference>
<keyword evidence="5 11" id="KW-0732">Signal</keyword>
<comment type="subcellular location">
    <subcellularLocation>
        <location evidence="1">Secreted</location>
    </subcellularLocation>
</comment>
<evidence type="ECO:0000256" key="4">
    <source>
        <dbReference type="ARBA" id="ARBA00022670"/>
    </source>
</evidence>
<name>A0A4P6X019_HYDPS</name>
<organism evidence="14 15">
    <name type="scientific">Hydrogenophaga pseudoflava</name>
    <name type="common">Pseudomonas carboxydoflava</name>
    <dbReference type="NCBI Taxonomy" id="47421"/>
    <lineage>
        <taxon>Bacteria</taxon>
        <taxon>Pseudomonadati</taxon>
        <taxon>Pseudomonadota</taxon>
        <taxon>Betaproteobacteria</taxon>
        <taxon>Burkholderiales</taxon>
        <taxon>Comamonadaceae</taxon>
        <taxon>Hydrogenophaga</taxon>
    </lineage>
</organism>
<gene>
    <name evidence="14" type="primary">bprV</name>
    <name evidence="14" type="ORF">HPF_08980</name>
</gene>
<keyword evidence="4 9" id="KW-0645">Protease</keyword>
<dbReference type="SUPFAM" id="SSF52743">
    <property type="entry name" value="Subtilisin-like"/>
    <property type="match status" value="1"/>
</dbReference>
<dbReference type="RefSeq" id="WP_133156381.1">
    <property type="nucleotide sequence ID" value="NZ_CP037867.1"/>
</dbReference>
<keyword evidence="8" id="KW-0865">Zymogen</keyword>
<evidence type="ECO:0000256" key="11">
    <source>
        <dbReference type="SAM" id="SignalP"/>
    </source>
</evidence>